<dbReference type="InterPro" id="IPR036962">
    <property type="entry name" value="Glyco_hydro_3_N_sf"/>
</dbReference>
<dbReference type="InterPro" id="IPR001764">
    <property type="entry name" value="Glyco_hydro_3_N"/>
</dbReference>
<dbReference type="Pfam" id="PF00933">
    <property type="entry name" value="Glyco_hydro_3"/>
    <property type="match status" value="1"/>
</dbReference>
<feature type="signal peptide" evidence="3">
    <location>
        <begin position="1"/>
        <end position="33"/>
    </location>
</feature>
<dbReference type="PANTHER" id="PTHR30620:SF77">
    <property type="entry name" value="LYSOSOMAL BETA GLUCOSIDASE-LIKE"/>
    <property type="match status" value="1"/>
</dbReference>
<sequence>MIGAKAFELSGSLVRVSHAVMALAMVAALPACAAPTQDRPAAPGQNAAGQADAASTTAHPQDWAKPALPATRNATVEKTVADLLARMSLEQKVGQVVQADIASVTPEDVYRYHLGSVLNGGNSKPGEGHHVTAPAWVAAADAFYEASMRPNGKLPRIPVIWGSDAVHGHNNVVGATLFPHNIGLGAARNPELMRRIGAVTAAEMRVTGLDWTFAPTLAVVRDDRWGRTYEGFGENPEIATSYARPLIEGLQGKVGAADWLRGGHIIATAKHFLGDGGTAGGKDQGDTRTDEATLRRLFAAPYVPAIEAGVQSIMVSFSSWNGAKMHGNRSLLRGVIKDHWGFDGFLVGDWNGHGQVDGCKPDNCYQTFVAGLDMAMAPDSWKGLWQNTLAQAKDGRLPMPVLDDAVRRILRVKVRAGLMEAGKPSSRPLAGQYDLLGSAEHRAVAREAVRQSLVLLKNAGSTLPLKPGARILLAGDGADNMTKQTGGWTLTWQGTGTTRADFPNGETIAEGMRAVAKQVGATVDVAANGAFTQKPDVAVVVFGEDPYAEFQGDRADVGFDDAQGSLALLKKLKAAGVPTVAVFLSGRPMWVNPYLNTADAFVAAWLPGSEGGGVADVLFGKSDFRGKLPYSWPRTSDQTAVNVGDADYNPLFPYGFGLTLKDRGELAPLPEDRATQASGDRTILFDAGRAGAGRRLLIGAPGELSPNPGPDLITARGADRRAQEDSVRLVWTGKAKAEAAIVDNAPVDLMRETNGALAVEIDLKVDGAPSRPVTAGVACGDQCAGSVPITAPLRAAPKGAWTTLTIPLSCFAAAGADMRQISAPLSLTTDGTLDLTISRARLVQANGAGTACPNNNQ</sequence>
<feature type="domain" description="Glycoside hydrolase family 3 C-terminal" evidence="5">
    <location>
        <begin position="453"/>
        <end position="659"/>
    </location>
</feature>
<feature type="compositionally biased region" description="Low complexity" evidence="2">
    <location>
        <begin position="35"/>
        <end position="58"/>
    </location>
</feature>
<dbReference type="InterPro" id="IPR036881">
    <property type="entry name" value="Glyco_hydro_3_C_sf"/>
</dbReference>
<feature type="domain" description="Glycoside hydrolase family 3 N-terminal" evidence="4">
    <location>
        <begin position="89"/>
        <end position="412"/>
    </location>
</feature>
<dbReference type="AlphaFoldDB" id="A0A245ZEA3"/>
<dbReference type="EC" id="3.2.1.21" evidence="7"/>
<dbReference type="SUPFAM" id="SSF52279">
    <property type="entry name" value="Beta-D-glucan exohydrolase, C-terminal domain"/>
    <property type="match status" value="1"/>
</dbReference>
<accession>A0A245ZEA3</accession>
<feature type="region of interest" description="Disordered" evidence="2">
    <location>
        <begin position="35"/>
        <end position="70"/>
    </location>
</feature>
<dbReference type="SUPFAM" id="SSF51445">
    <property type="entry name" value="(Trans)glycosidases"/>
    <property type="match status" value="1"/>
</dbReference>
<evidence type="ECO:0000256" key="1">
    <source>
        <dbReference type="ARBA" id="ARBA00022801"/>
    </source>
</evidence>
<evidence type="ECO:0000313" key="7">
    <source>
        <dbReference type="EMBL" id="OWK28074.1"/>
    </source>
</evidence>
<feature type="domain" description="ExoP galactose-binding-like" evidence="6">
    <location>
        <begin position="713"/>
        <end position="842"/>
    </location>
</feature>
<dbReference type="Gene3D" id="3.20.20.300">
    <property type="entry name" value="Glycoside hydrolase, family 3, N-terminal domain"/>
    <property type="match status" value="1"/>
</dbReference>
<evidence type="ECO:0000256" key="3">
    <source>
        <dbReference type="SAM" id="SignalP"/>
    </source>
</evidence>
<dbReference type="Proteomes" id="UP000197290">
    <property type="component" value="Unassembled WGS sequence"/>
</dbReference>
<protein>
    <submittedName>
        <fullName evidence="7">Beta-glucosidase BoGH3B</fullName>
        <ecNumber evidence="7">3.2.1.21</ecNumber>
    </submittedName>
</protein>
<feature type="chain" id="PRO_5012196481" evidence="3">
    <location>
        <begin position="34"/>
        <end position="857"/>
    </location>
</feature>
<evidence type="ECO:0000313" key="8">
    <source>
        <dbReference type="Proteomes" id="UP000197290"/>
    </source>
</evidence>
<dbReference type="PRINTS" id="PR00133">
    <property type="entry name" value="GLHYDRLASE3"/>
</dbReference>
<dbReference type="InterPro" id="IPR051915">
    <property type="entry name" value="Cellulose_Degrad_GH3"/>
</dbReference>
<keyword evidence="7" id="KW-0326">Glycosidase</keyword>
<keyword evidence="1 7" id="KW-0378">Hydrolase</keyword>
<dbReference type="InterPro" id="IPR017853">
    <property type="entry name" value="GH"/>
</dbReference>
<organism evidence="7 8">
    <name type="scientific">Sphingomonas dokdonensis</name>
    <dbReference type="NCBI Taxonomy" id="344880"/>
    <lineage>
        <taxon>Bacteria</taxon>
        <taxon>Pseudomonadati</taxon>
        <taxon>Pseudomonadota</taxon>
        <taxon>Alphaproteobacteria</taxon>
        <taxon>Sphingomonadales</taxon>
        <taxon>Sphingomonadaceae</taxon>
        <taxon>Sphingomonas</taxon>
    </lineage>
</organism>
<keyword evidence="3" id="KW-0732">Signal</keyword>
<dbReference type="RefSeq" id="WP_342746684.1">
    <property type="nucleotide sequence ID" value="NZ_NBBI01000007.1"/>
</dbReference>
<dbReference type="GO" id="GO:0009251">
    <property type="term" value="P:glucan catabolic process"/>
    <property type="evidence" value="ECO:0007669"/>
    <property type="project" value="TreeGrafter"/>
</dbReference>
<dbReference type="GO" id="GO:0008422">
    <property type="term" value="F:beta-glucosidase activity"/>
    <property type="evidence" value="ECO:0007669"/>
    <property type="project" value="UniProtKB-EC"/>
</dbReference>
<dbReference type="Gene3D" id="2.60.120.430">
    <property type="entry name" value="Galactose-binding lectin"/>
    <property type="match status" value="1"/>
</dbReference>
<proteinExistence type="predicted"/>
<keyword evidence="8" id="KW-1185">Reference proteome</keyword>
<dbReference type="Pfam" id="PF01915">
    <property type="entry name" value="Glyco_hydro_3_C"/>
    <property type="match status" value="1"/>
</dbReference>
<dbReference type="PANTHER" id="PTHR30620">
    <property type="entry name" value="PERIPLASMIC BETA-GLUCOSIDASE-RELATED"/>
    <property type="match status" value="1"/>
</dbReference>
<dbReference type="InterPro" id="IPR002772">
    <property type="entry name" value="Glyco_hydro_3_C"/>
</dbReference>
<gene>
    <name evidence="7" type="ORF">SPDO_29070</name>
</gene>
<dbReference type="Pfam" id="PF18559">
    <property type="entry name" value="Exop_C"/>
    <property type="match status" value="1"/>
</dbReference>
<evidence type="ECO:0000259" key="6">
    <source>
        <dbReference type="Pfam" id="PF18559"/>
    </source>
</evidence>
<reference evidence="7 8" key="1">
    <citation type="submission" date="2017-03" db="EMBL/GenBank/DDBJ databases">
        <title>Genome sequence of Sphingomonas dokdonensis DSM 21029.</title>
        <authorList>
            <person name="Poehlein A."/>
            <person name="Wuebbeler J.H."/>
            <person name="Steinbuechel A."/>
            <person name="Daniel R."/>
        </authorList>
    </citation>
    <scope>NUCLEOTIDE SEQUENCE [LARGE SCALE GENOMIC DNA]</scope>
    <source>
        <strain evidence="7 8">DSM 21029</strain>
    </source>
</reference>
<dbReference type="InterPro" id="IPR041443">
    <property type="entry name" value="Exop_C"/>
</dbReference>
<evidence type="ECO:0000256" key="2">
    <source>
        <dbReference type="SAM" id="MobiDB-lite"/>
    </source>
</evidence>
<dbReference type="EMBL" id="NBBI01000007">
    <property type="protein sequence ID" value="OWK28074.1"/>
    <property type="molecule type" value="Genomic_DNA"/>
</dbReference>
<evidence type="ECO:0000259" key="4">
    <source>
        <dbReference type="Pfam" id="PF00933"/>
    </source>
</evidence>
<evidence type="ECO:0000259" key="5">
    <source>
        <dbReference type="Pfam" id="PF01915"/>
    </source>
</evidence>
<name>A0A245ZEA3_9SPHN</name>
<comment type="caution">
    <text evidence="7">The sequence shown here is derived from an EMBL/GenBank/DDBJ whole genome shotgun (WGS) entry which is preliminary data.</text>
</comment>
<dbReference type="Gene3D" id="3.40.50.1700">
    <property type="entry name" value="Glycoside hydrolase family 3 C-terminal domain"/>
    <property type="match status" value="1"/>
</dbReference>